<dbReference type="AlphaFoldDB" id="A0A2Z6R5P6"/>
<organism evidence="2 3">
    <name type="scientific">Rhizophagus clarus</name>
    <dbReference type="NCBI Taxonomy" id="94130"/>
    <lineage>
        <taxon>Eukaryota</taxon>
        <taxon>Fungi</taxon>
        <taxon>Fungi incertae sedis</taxon>
        <taxon>Mucoromycota</taxon>
        <taxon>Glomeromycotina</taxon>
        <taxon>Glomeromycetes</taxon>
        <taxon>Glomerales</taxon>
        <taxon>Glomeraceae</taxon>
        <taxon>Rhizophagus</taxon>
    </lineage>
</organism>
<reference evidence="2 3" key="1">
    <citation type="submission" date="2017-11" db="EMBL/GenBank/DDBJ databases">
        <title>The genome of Rhizophagus clarus HR1 reveals common genetic basis of auxotrophy among arbuscular mycorrhizal fungi.</title>
        <authorList>
            <person name="Kobayashi Y."/>
        </authorList>
    </citation>
    <scope>NUCLEOTIDE SEQUENCE [LARGE SCALE GENOMIC DNA]</scope>
    <source>
        <strain evidence="2 3">HR1</strain>
    </source>
</reference>
<dbReference type="InterPro" id="IPR013087">
    <property type="entry name" value="Znf_C2H2_type"/>
</dbReference>
<gene>
    <name evidence="2" type="ORF">RclHR1_01460008</name>
</gene>
<proteinExistence type="predicted"/>
<dbReference type="PROSITE" id="PS00028">
    <property type="entry name" value="ZINC_FINGER_C2H2_1"/>
    <property type="match status" value="1"/>
</dbReference>
<comment type="caution">
    <text evidence="2">The sequence shown here is derived from an EMBL/GenBank/DDBJ whole genome shotgun (WGS) entry which is preliminary data.</text>
</comment>
<evidence type="ECO:0000313" key="3">
    <source>
        <dbReference type="Proteomes" id="UP000247702"/>
    </source>
</evidence>
<dbReference type="EMBL" id="BEXD01000513">
    <property type="protein sequence ID" value="GBB88058.1"/>
    <property type="molecule type" value="Genomic_DNA"/>
</dbReference>
<protein>
    <recommendedName>
        <fullName evidence="1">C2H2-type domain-containing protein</fullName>
    </recommendedName>
</protein>
<sequence>MSLSEDCIREIIEYLSEDKESLYSCLFTNRLFCRFVVPILWRDPWINIDLKCVDTKEKNSWNLLGRTIIQCFSQEIKNTPSLINKFNKDHLLLLLLKKQPLFNYVLYIQKITSKVINKLIKGIFGNNIINDNKKIIQKYQKIFWSFFIKRCSKIKYLEIPKFNIFEYSITKESLLSLTTLKINIISCSKDIILELSKYIHKLKRIEFCLEIIESDNSIYHHNNNINDLNIMSEESSNYNDNINTLILSQNNLKEIKFINISKMTDLFEKKTIEYLSNSLRILELCNCTHLPVQIISNFINLAELKICFHSFNYNEDGVNEHDLKAVHLPKLEILSLLNFREKDLTFFAKLIATTKDSLKILNIRPHTNNAIVEVITNNTTYTIDTTLILRNTSSPTPSSIELYLHTIKIACSNIEVLPVWLLGSTSLEDFEDLLKSCSKIKKIIIHAKKSFDNLLTKKILHLLAIKSSSPFLIQIHLIGEWKFSNLELENFFNLWYEMKRKPLKFFSNNNIYYIYIKFNYIFKYIKKYKCKLCNDTFDKLEFTYFHLITIHFKKSLICYCWNDCGRDHLFNFIQITSTF</sequence>
<feature type="domain" description="C2H2-type" evidence="1">
    <location>
        <begin position="530"/>
        <end position="551"/>
    </location>
</feature>
<evidence type="ECO:0000259" key="1">
    <source>
        <dbReference type="PROSITE" id="PS00028"/>
    </source>
</evidence>
<keyword evidence="3" id="KW-1185">Reference proteome</keyword>
<dbReference type="Proteomes" id="UP000247702">
    <property type="component" value="Unassembled WGS sequence"/>
</dbReference>
<name>A0A2Z6R5P6_9GLOM</name>
<accession>A0A2Z6R5P6</accession>
<evidence type="ECO:0000313" key="2">
    <source>
        <dbReference type="EMBL" id="GBB88058.1"/>
    </source>
</evidence>